<evidence type="ECO:0000256" key="2">
    <source>
        <dbReference type="ARBA" id="ARBA00022540"/>
    </source>
</evidence>
<comment type="similarity">
    <text evidence="1">Belongs to the TRAFAC class translation factor GTPase superfamily. Classic translation factor GTPase family. IF-2 subfamily.</text>
</comment>
<protein>
    <submittedName>
        <fullName evidence="7">Translation initiation factor IF-2</fullName>
    </submittedName>
</protein>
<keyword evidence="4" id="KW-0648">Protein biosynthesis</keyword>
<dbReference type="InterPro" id="IPR005225">
    <property type="entry name" value="Small_GTP-bd"/>
</dbReference>
<evidence type="ECO:0000256" key="3">
    <source>
        <dbReference type="ARBA" id="ARBA00022741"/>
    </source>
</evidence>
<dbReference type="Gene3D" id="3.40.50.10050">
    <property type="entry name" value="Translation initiation factor IF- 2, domain 3"/>
    <property type="match status" value="1"/>
</dbReference>
<dbReference type="GO" id="GO:0003924">
    <property type="term" value="F:GTPase activity"/>
    <property type="evidence" value="ECO:0007669"/>
    <property type="project" value="InterPro"/>
</dbReference>
<dbReference type="PANTHER" id="PTHR43381">
    <property type="entry name" value="TRANSLATION INITIATION FACTOR IF-2-RELATED"/>
    <property type="match status" value="1"/>
</dbReference>
<keyword evidence="2 7" id="KW-0396">Initiation factor</keyword>
<sequence>MTRPPIVVVMGHVDHGKTTLLDYIRKTTVASREVGGITQSIGAYEIIHNGKKITFIDTPGHEAFSKMRAHGARVADLAILVVAAEEGVKPQTEDALKHILEAKIPYIVAINKIDKPGANIEKVKQELAKLGVMLEGFGGNISWHGVSAKTGEGVPGLLDLILLASEVENLTYNPALPASGIILTAHLDSRRGVMVGAIVTGGKLKKGDEIYTVSASGKIKILQDFRGEQVEFLEPSAPAMILGFEGMPEGGEEFSVLKIEKKAKASSKIQPETVEGAVKIILKANEAGSLEALEHVIGKLGKISPIIVVEKSVGNIYETDVKLAASAGAILVGFKIKVDKAAENLAKTQKTEIFTSEIIHELEKTLEEKIAGGAKGKKRILEILATFGEPKGLRQVVGGRITEGFVKNGEKFSVSENENDVGEGKIINLQSGKIDVPQAEAGSEVGLLVESDVKIKVGQKLIFG</sequence>
<dbReference type="Gene3D" id="3.40.50.300">
    <property type="entry name" value="P-loop containing nucleotide triphosphate hydrolases"/>
    <property type="match status" value="1"/>
</dbReference>
<dbReference type="Proteomes" id="UP000034224">
    <property type="component" value="Unassembled WGS sequence"/>
</dbReference>
<evidence type="ECO:0000256" key="5">
    <source>
        <dbReference type="ARBA" id="ARBA00023134"/>
    </source>
</evidence>
<organism evidence="7 8">
    <name type="scientific">Candidatus Jorgensenbacteria bacterium GW2011_GWB1_50_10</name>
    <dbReference type="NCBI Taxonomy" id="1618665"/>
    <lineage>
        <taxon>Bacteria</taxon>
        <taxon>Candidatus Joergenseniibacteriota</taxon>
    </lineage>
</organism>
<evidence type="ECO:0000313" key="8">
    <source>
        <dbReference type="Proteomes" id="UP000034224"/>
    </source>
</evidence>
<dbReference type="InterPro" id="IPR053905">
    <property type="entry name" value="EF-G-like_DII"/>
</dbReference>
<dbReference type="InterPro" id="IPR036925">
    <property type="entry name" value="TIF_IF2_dom3_sf"/>
</dbReference>
<dbReference type="EMBL" id="LCQK01000006">
    <property type="protein sequence ID" value="KKW14605.1"/>
    <property type="molecule type" value="Genomic_DNA"/>
</dbReference>
<accession>A0A0G1W7Q1</accession>
<dbReference type="Pfam" id="PF00009">
    <property type="entry name" value="GTP_EFTU"/>
    <property type="match status" value="1"/>
</dbReference>
<reference evidence="7 8" key="1">
    <citation type="journal article" date="2015" name="Nature">
        <title>rRNA introns, odd ribosomes, and small enigmatic genomes across a large radiation of phyla.</title>
        <authorList>
            <person name="Brown C.T."/>
            <person name="Hug L.A."/>
            <person name="Thomas B.C."/>
            <person name="Sharon I."/>
            <person name="Castelle C.J."/>
            <person name="Singh A."/>
            <person name="Wilkins M.J."/>
            <person name="Williams K.H."/>
            <person name="Banfield J.F."/>
        </authorList>
    </citation>
    <scope>NUCLEOTIDE SEQUENCE [LARGE SCALE GENOMIC DNA]</scope>
</reference>
<dbReference type="PROSITE" id="PS51722">
    <property type="entry name" value="G_TR_2"/>
    <property type="match status" value="1"/>
</dbReference>
<dbReference type="GO" id="GO:0005525">
    <property type="term" value="F:GTP binding"/>
    <property type="evidence" value="ECO:0007669"/>
    <property type="project" value="UniProtKB-KW"/>
</dbReference>
<dbReference type="FunFam" id="3.40.50.300:FF:000019">
    <property type="entry name" value="Translation initiation factor IF-2"/>
    <property type="match status" value="1"/>
</dbReference>
<dbReference type="InterPro" id="IPR009000">
    <property type="entry name" value="Transl_B-barrel_sf"/>
</dbReference>
<dbReference type="SUPFAM" id="SSF52540">
    <property type="entry name" value="P-loop containing nucleoside triphosphate hydrolases"/>
    <property type="match status" value="1"/>
</dbReference>
<dbReference type="PANTHER" id="PTHR43381:SF4">
    <property type="entry name" value="EUKARYOTIC TRANSLATION INITIATION FACTOR 5B"/>
    <property type="match status" value="1"/>
</dbReference>
<gene>
    <name evidence="7" type="ORF">UY55_C0006G0014</name>
</gene>
<dbReference type="InterPro" id="IPR000795">
    <property type="entry name" value="T_Tr_GTP-bd_dom"/>
</dbReference>
<dbReference type="Gene3D" id="2.40.30.10">
    <property type="entry name" value="Translation factors"/>
    <property type="match status" value="2"/>
</dbReference>
<dbReference type="InterPro" id="IPR023115">
    <property type="entry name" value="TIF_IF2_dom3"/>
</dbReference>
<comment type="caution">
    <text evidence="7">The sequence shown here is derived from an EMBL/GenBank/DDBJ whole genome shotgun (WGS) entry which is preliminary data.</text>
</comment>
<dbReference type="GO" id="GO:0003743">
    <property type="term" value="F:translation initiation factor activity"/>
    <property type="evidence" value="ECO:0007669"/>
    <property type="project" value="UniProtKB-KW"/>
</dbReference>
<name>A0A0G1W7Q1_9BACT</name>
<dbReference type="Pfam" id="PF22042">
    <property type="entry name" value="EF-G_D2"/>
    <property type="match status" value="1"/>
</dbReference>
<evidence type="ECO:0000313" key="7">
    <source>
        <dbReference type="EMBL" id="KKW14605.1"/>
    </source>
</evidence>
<dbReference type="InterPro" id="IPR027417">
    <property type="entry name" value="P-loop_NTPase"/>
</dbReference>
<dbReference type="Pfam" id="PF11987">
    <property type="entry name" value="IF-2"/>
    <property type="match status" value="1"/>
</dbReference>
<dbReference type="GO" id="GO:0005737">
    <property type="term" value="C:cytoplasm"/>
    <property type="evidence" value="ECO:0007669"/>
    <property type="project" value="TreeGrafter"/>
</dbReference>
<dbReference type="SUPFAM" id="SSF50447">
    <property type="entry name" value="Translation proteins"/>
    <property type="match status" value="2"/>
</dbReference>
<evidence type="ECO:0000256" key="1">
    <source>
        <dbReference type="ARBA" id="ARBA00007733"/>
    </source>
</evidence>
<proteinExistence type="inferred from homology"/>
<feature type="domain" description="Tr-type G" evidence="6">
    <location>
        <begin position="2"/>
        <end position="170"/>
    </location>
</feature>
<dbReference type="PATRIC" id="fig|1618665.3.peg.728"/>
<evidence type="ECO:0000256" key="4">
    <source>
        <dbReference type="ARBA" id="ARBA00022917"/>
    </source>
</evidence>
<dbReference type="NCBIfam" id="TIGR00231">
    <property type="entry name" value="small_GTP"/>
    <property type="match status" value="1"/>
</dbReference>
<dbReference type="SUPFAM" id="SSF52156">
    <property type="entry name" value="Initiation factor IF2/eIF5b, domain 3"/>
    <property type="match status" value="1"/>
</dbReference>
<keyword evidence="5" id="KW-0342">GTP-binding</keyword>
<dbReference type="FunFam" id="3.40.50.10050:FF:000001">
    <property type="entry name" value="Translation initiation factor IF-2"/>
    <property type="match status" value="1"/>
</dbReference>
<evidence type="ECO:0000259" key="6">
    <source>
        <dbReference type="PROSITE" id="PS51722"/>
    </source>
</evidence>
<dbReference type="CDD" id="cd01887">
    <property type="entry name" value="IF2_eIF5B"/>
    <property type="match status" value="1"/>
</dbReference>
<dbReference type="AlphaFoldDB" id="A0A0G1W7Q1"/>
<keyword evidence="3" id="KW-0547">Nucleotide-binding</keyword>
<dbReference type="InterPro" id="IPR015760">
    <property type="entry name" value="TIF_IF2"/>
</dbReference>
<dbReference type="STRING" id="1618665.UY55_C0006G0014"/>